<keyword evidence="4" id="KW-1185">Reference proteome</keyword>
<reference evidence="3" key="1">
    <citation type="submission" date="2020-07" db="EMBL/GenBank/DDBJ databases">
        <title>Multicomponent nature underlies the extraordinary mechanical properties of spider dragline silk.</title>
        <authorList>
            <person name="Kono N."/>
            <person name="Nakamura H."/>
            <person name="Mori M."/>
            <person name="Yoshida Y."/>
            <person name="Ohtoshi R."/>
            <person name="Malay A.D."/>
            <person name="Moran D.A.P."/>
            <person name="Tomita M."/>
            <person name="Numata K."/>
            <person name="Arakawa K."/>
        </authorList>
    </citation>
    <scope>NUCLEOTIDE SEQUENCE</scope>
</reference>
<feature type="signal peptide" evidence="2">
    <location>
        <begin position="1"/>
        <end position="18"/>
    </location>
</feature>
<evidence type="ECO:0000313" key="3">
    <source>
        <dbReference type="EMBL" id="GFR18863.1"/>
    </source>
</evidence>
<evidence type="ECO:0000256" key="2">
    <source>
        <dbReference type="SAM" id="SignalP"/>
    </source>
</evidence>
<accession>A0A8X6JBI1</accession>
<dbReference type="Proteomes" id="UP000887116">
    <property type="component" value="Unassembled WGS sequence"/>
</dbReference>
<gene>
    <name evidence="3" type="ORF">TNCT_406831</name>
</gene>
<organism evidence="3 4">
    <name type="scientific">Trichonephila clavata</name>
    <name type="common">Joro spider</name>
    <name type="synonym">Nephila clavata</name>
    <dbReference type="NCBI Taxonomy" id="2740835"/>
    <lineage>
        <taxon>Eukaryota</taxon>
        <taxon>Metazoa</taxon>
        <taxon>Ecdysozoa</taxon>
        <taxon>Arthropoda</taxon>
        <taxon>Chelicerata</taxon>
        <taxon>Arachnida</taxon>
        <taxon>Araneae</taxon>
        <taxon>Araneomorphae</taxon>
        <taxon>Entelegynae</taxon>
        <taxon>Araneoidea</taxon>
        <taxon>Nephilidae</taxon>
        <taxon>Trichonephila</taxon>
    </lineage>
</organism>
<keyword evidence="2" id="KW-0732">Signal</keyword>
<dbReference type="AlphaFoldDB" id="A0A8X6JBI1"/>
<protein>
    <submittedName>
        <fullName evidence="3">Uncharacterized protein</fullName>
    </submittedName>
</protein>
<sequence>MFPLAVCTLSPFCCTCFAGVLRTTAFIAGSNAMTRSCSMTITLTAKTSERVRDRTSLAGLAPDSATSSALGRAPLYNAGPHPGTTWSYKAGEIIHQLIEQPGHAG</sequence>
<proteinExistence type="predicted"/>
<comment type="caution">
    <text evidence="3">The sequence shown here is derived from an EMBL/GenBank/DDBJ whole genome shotgun (WGS) entry which is preliminary data.</text>
</comment>
<evidence type="ECO:0000256" key="1">
    <source>
        <dbReference type="SAM" id="MobiDB-lite"/>
    </source>
</evidence>
<dbReference type="EMBL" id="BMAO01027684">
    <property type="protein sequence ID" value="GFR18863.1"/>
    <property type="molecule type" value="Genomic_DNA"/>
</dbReference>
<feature type="chain" id="PRO_5036477725" evidence="2">
    <location>
        <begin position="19"/>
        <end position="105"/>
    </location>
</feature>
<feature type="region of interest" description="Disordered" evidence="1">
    <location>
        <begin position="55"/>
        <end position="76"/>
    </location>
</feature>
<name>A0A8X6JBI1_TRICU</name>
<evidence type="ECO:0000313" key="4">
    <source>
        <dbReference type="Proteomes" id="UP000887116"/>
    </source>
</evidence>